<evidence type="ECO:0000256" key="5">
    <source>
        <dbReference type="ARBA" id="ARBA00022741"/>
    </source>
</evidence>
<feature type="active site" evidence="11">
    <location>
        <position position="329"/>
    </location>
</feature>
<organism evidence="12 13">
    <name type="scientific">Loigolactobacillus backii</name>
    <dbReference type="NCBI Taxonomy" id="375175"/>
    <lineage>
        <taxon>Bacteria</taxon>
        <taxon>Bacillati</taxon>
        <taxon>Bacillota</taxon>
        <taxon>Bacilli</taxon>
        <taxon>Lactobacillales</taxon>
        <taxon>Lactobacillaceae</taxon>
        <taxon>Loigolactobacillus</taxon>
    </lineage>
</organism>
<evidence type="ECO:0000256" key="8">
    <source>
        <dbReference type="ARBA" id="ARBA00022975"/>
    </source>
</evidence>
<dbReference type="SUPFAM" id="SSF52021">
    <property type="entry name" value="Carbamoyl phosphate synthetase, small subunit N-terminal domain"/>
    <property type="match status" value="1"/>
</dbReference>
<dbReference type="OrthoDB" id="9804328at2"/>
<dbReference type="PANTHER" id="PTHR43418:SF7">
    <property type="entry name" value="CARBAMOYL-PHOSPHATE SYNTHASE SMALL CHAIN"/>
    <property type="match status" value="1"/>
</dbReference>
<dbReference type="InterPro" id="IPR017926">
    <property type="entry name" value="GATASE"/>
</dbReference>
<evidence type="ECO:0000313" key="12">
    <source>
        <dbReference type="EMBL" id="ANK62936.1"/>
    </source>
</evidence>
<sequence length="361" mass="39989">MKRYLILADGSIFEGEGFGAPTTTTGEIVFNTGMSGYQETITDQSYNGEIIAFTYPLIGNYGINRDDYESIAPTCKGVVVHEAARLASNWRNQLSLDEFLKQKKIPGITGIDTRRLTKRLRTEGTMKASIVDTADEHAFDQLNALVLPKNQVQQVSTTKPFPSPATGKNVVVIDFGLKHSVLRELSKRQCNLTVMPYNTTAEEIIQLAPDGVLLSNGPGDPKDVPEALEMIRGIQGKIPLFGICLGHQLFALANGADTYKMKFGHRGFNHPVREIATGRIDFTSQNHGYAVDVHSINKDNLLVTHIEINDGTVEGLRHRQYPAFSVQFHPDATPGPHDADHLFDEFMEMMDAFAKRSRENA</sequence>
<evidence type="ECO:0000256" key="9">
    <source>
        <dbReference type="ARBA" id="ARBA00048816"/>
    </source>
</evidence>
<feature type="binding site" evidence="11">
    <location>
        <position position="248"/>
    </location>
    <ligand>
        <name>L-glutamine</name>
        <dbReference type="ChEBI" id="CHEBI:58359"/>
    </ligand>
</feature>
<evidence type="ECO:0000256" key="3">
    <source>
        <dbReference type="ARBA" id="ARBA00007800"/>
    </source>
</evidence>
<proteinExistence type="inferred from homology"/>
<feature type="active site" evidence="11">
    <location>
        <position position="331"/>
    </location>
</feature>
<keyword evidence="4 11" id="KW-0436">Ligase</keyword>
<keyword evidence="6 11" id="KW-0067">ATP-binding</keyword>
<dbReference type="Pfam" id="PF00988">
    <property type="entry name" value="CPSase_sm_chain"/>
    <property type="match status" value="1"/>
</dbReference>
<keyword evidence="5 11" id="KW-0547">Nucleotide-binding</keyword>
<reference evidence="12 13" key="1">
    <citation type="submission" date="2016-03" db="EMBL/GenBank/DDBJ databases">
        <title>Pediococcus and Lactobacillus from brewery environment - whole genome sequencing and assembly.</title>
        <authorList>
            <person name="Behr J."/>
            <person name="Geissler A.J."/>
            <person name="Vogel R.F."/>
        </authorList>
    </citation>
    <scope>NUCLEOTIDE SEQUENCE [LARGE SCALE GENOMIC DNA]</scope>
    <source>
        <strain evidence="12 13">TMW 1.1989</strain>
    </source>
</reference>
<dbReference type="InterPro" id="IPR050472">
    <property type="entry name" value="Anth_synth/Amidotransfase"/>
</dbReference>
<dbReference type="FunFam" id="3.50.30.20:FF:000001">
    <property type="entry name" value="Carbamoyl-phosphate synthase small chain"/>
    <property type="match status" value="1"/>
</dbReference>
<dbReference type="CDD" id="cd01744">
    <property type="entry name" value="GATase1_CPSase"/>
    <property type="match status" value="1"/>
</dbReference>
<dbReference type="SMART" id="SM01097">
    <property type="entry name" value="CPSase_sm_chain"/>
    <property type="match status" value="1"/>
</dbReference>
<evidence type="ECO:0000256" key="2">
    <source>
        <dbReference type="ARBA" id="ARBA00005077"/>
    </source>
</evidence>
<evidence type="ECO:0000256" key="6">
    <source>
        <dbReference type="ARBA" id="ARBA00022840"/>
    </source>
</evidence>
<dbReference type="GeneID" id="42982447"/>
<dbReference type="KEGG" id="lbt:AYR52_04135"/>
<feature type="binding site" evidence="11">
    <location>
        <position position="217"/>
    </location>
    <ligand>
        <name>L-glutamine</name>
        <dbReference type="ChEBI" id="CHEBI:58359"/>
    </ligand>
</feature>
<comment type="function">
    <text evidence="11">Small subunit of the glutamine-dependent carbamoyl phosphate synthetase (CPSase). CPSase catalyzes the formation of carbamoyl phosphate from the ammonia moiety of glutamine, carbonate, and phosphate donated by ATP, constituting the first step of 2 biosynthetic pathways, one leading to arginine and/or urea and the other to pyrimidine nucleotides. The small subunit (glutamine amidotransferase) binds and cleaves glutamine to supply the large subunit with the substrate ammonia.</text>
</comment>
<evidence type="ECO:0000256" key="11">
    <source>
        <dbReference type="HAMAP-Rule" id="MF_01209"/>
    </source>
</evidence>
<evidence type="ECO:0000256" key="10">
    <source>
        <dbReference type="ARBA" id="ARBA00049285"/>
    </source>
</evidence>
<keyword evidence="11" id="KW-0028">Amino-acid biosynthesis</keyword>
<keyword evidence="13" id="KW-1185">Reference proteome</keyword>
<keyword evidence="11" id="KW-0055">Arginine biosynthesis</keyword>
<name>A0A192H4N3_9LACO</name>
<dbReference type="GO" id="GO:0004088">
    <property type="term" value="F:carbamoyl-phosphate synthase (glutamine-hydrolyzing) activity"/>
    <property type="evidence" value="ECO:0007669"/>
    <property type="project" value="UniProtKB-UniRule"/>
</dbReference>
<dbReference type="RefSeq" id="WP_068224224.1">
    <property type="nucleotide sequence ID" value="NZ_CP014623.1"/>
</dbReference>
<dbReference type="PANTHER" id="PTHR43418">
    <property type="entry name" value="MULTIFUNCTIONAL TRYPTOPHAN BIOSYNTHESIS PROTEIN-RELATED"/>
    <property type="match status" value="1"/>
</dbReference>
<evidence type="ECO:0000256" key="7">
    <source>
        <dbReference type="ARBA" id="ARBA00022962"/>
    </source>
</evidence>
<dbReference type="InterPro" id="IPR002474">
    <property type="entry name" value="CarbamoylP_synth_ssu_N"/>
</dbReference>
<dbReference type="UniPathway" id="UPA00070">
    <property type="reaction ID" value="UER00115"/>
</dbReference>
<dbReference type="GO" id="GO:0005524">
    <property type="term" value="F:ATP binding"/>
    <property type="evidence" value="ECO:0007669"/>
    <property type="project" value="UniProtKB-UniRule"/>
</dbReference>
<dbReference type="NCBIfam" id="TIGR01368">
    <property type="entry name" value="CPSaseIIsmall"/>
    <property type="match status" value="1"/>
</dbReference>
<dbReference type="PRINTS" id="PR00096">
    <property type="entry name" value="GATASE"/>
</dbReference>
<comment type="catalytic activity">
    <reaction evidence="9 11">
        <text>hydrogencarbonate + L-glutamine + 2 ATP + H2O = carbamoyl phosphate + L-glutamate + 2 ADP + phosphate + 2 H(+)</text>
        <dbReference type="Rhea" id="RHEA:18633"/>
        <dbReference type="ChEBI" id="CHEBI:15377"/>
        <dbReference type="ChEBI" id="CHEBI:15378"/>
        <dbReference type="ChEBI" id="CHEBI:17544"/>
        <dbReference type="ChEBI" id="CHEBI:29985"/>
        <dbReference type="ChEBI" id="CHEBI:30616"/>
        <dbReference type="ChEBI" id="CHEBI:43474"/>
        <dbReference type="ChEBI" id="CHEBI:58228"/>
        <dbReference type="ChEBI" id="CHEBI:58359"/>
        <dbReference type="ChEBI" id="CHEBI:456216"/>
        <dbReference type="EC" id="6.3.5.5"/>
    </reaction>
</comment>
<comment type="pathway">
    <text evidence="2 11">Amino-acid biosynthesis; L-arginine biosynthesis; carbamoyl phosphate from bicarbonate: step 1/1.</text>
</comment>
<dbReference type="GO" id="GO:0006526">
    <property type="term" value="P:L-arginine biosynthetic process"/>
    <property type="evidence" value="ECO:0007669"/>
    <property type="project" value="UniProtKB-UniRule"/>
</dbReference>
<dbReference type="PRINTS" id="PR00097">
    <property type="entry name" value="ANTSNTHASEII"/>
</dbReference>
<dbReference type="Pfam" id="PF00117">
    <property type="entry name" value="GATase"/>
    <property type="match status" value="1"/>
</dbReference>
<evidence type="ECO:0000313" key="13">
    <source>
        <dbReference type="Proteomes" id="UP000078582"/>
    </source>
</evidence>
<dbReference type="AlphaFoldDB" id="A0A192H4N3"/>
<dbReference type="UniPathway" id="UPA00068">
    <property type="reaction ID" value="UER00171"/>
</dbReference>
<dbReference type="InterPro" id="IPR035686">
    <property type="entry name" value="CPSase_GATase1"/>
</dbReference>
<dbReference type="GO" id="GO:0044205">
    <property type="term" value="P:'de novo' UMP biosynthetic process"/>
    <property type="evidence" value="ECO:0007669"/>
    <property type="project" value="UniProtKB-UniRule"/>
</dbReference>
<evidence type="ECO:0000256" key="4">
    <source>
        <dbReference type="ARBA" id="ARBA00022598"/>
    </source>
</evidence>
<feature type="region of interest" description="CPSase" evidence="11">
    <location>
        <begin position="1"/>
        <end position="168"/>
    </location>
</feature>
<keyword evidence="7 11" id="KW-0315">Glutamine amidotransferase</keyword>
<dbReference type="SUPFAM" id="SSF52317">
    <property type="entry name" value="Class I glutamine amidotransferase-like"/>
    <property type="match status" value="1"/>
</dbReference>
<dbReference type="PRINTS" id="PR00099">
    <property type="entry name" value="CPSGATASE"/>
</dbReference>
<keyword evidence="8 11" id="KW-0665">Pyrimidine biosynthesis</keyword>
<feature type="binding site" evidence="11">
    <location>
        <position position="45"/>
    </location>
    <ligand>
        <name>L-glutamine</name>
        <dbReference type="ChEBI" id="CHEBI:58359"/>
    </ligand>
</feature>
<feature type="binding site" evidence="11">
    <location>
        <position position="288"/>
    </location>
    <ligand>
        <name>L-glutamine</name>
        <dbReference type="ChEBI" id="CHEBI:58359"/>
    </ligand>
</feature>
<comment type="similarity">
    <text evidence="3 11">Belongs to the CarA family.</text>
</comment>
<dbReference type="InterPro" id="IPR006274">
    <property type="entry name" value="CarbamoylP_synth_ssu"/>
</dbReference>
<accession>A0A192H4N3</accession>
<dbReference type="EC" id="6.3.5.5" evidence="11"/>
<dbReference type="InterPro" id="IPR029062">
    <property type="entry name" value="Class_I_gatase-like"/>
</dbReference>
<dbReference type="GO" id="GO:0006541">
    <property type="term" value="P:glutamine metabolic process"/>
    <property type="evidence" value="ECO:0007669"/>
    <property type="project" value="InterPro"/>
</dbReference>
<dbReference type="FunFam" id="3.40.50.880:FF:000029">
    <property type="entry name" value="Carbamoyl-phosphate synthase small chain"/>
    <property type="match status" value="1"/>
</dbReference>
<gene>
    <name evidence="11" type="primary">carA</name>
    <name evidence="12" type="ORF">AYR53_09280</name>
</gene>
<dbReference type="EMBL" id="CP014873">
    <property type="protein sequence ID" value="ANK62936.1"/>
    <property type="molecule type" value="Genomic_DNA"/>
</dbReference>
<evidence type="ECO:0000256" key="1">
    <source>
        <dbReference type="ARBA" id="ARBA00004812"/>
    </source>
</evidence>
<comment type="pathway">
    <text evidence="1 11">Pyrimidine metabolism; UMP biosynthesis via de novo pathway; (S)-dihydroorotate from bicarbonate: step 1/3.</text>
</comment>
<dbReference type="Gene3D" id="3.40.50.880">
    <property type="match status" value="1"/>
</dbReference>
<feature type="binding site" evidence="11">
    <location>
        <position position="286"/>
    </location>
    <ligand>
        <name>L-glutamine</name>
        <dbReference type="ChEBI" id="CHEBI:58359"/>
    </ligand>
</feature>
<feature type="active site" description="Nucleophile" evidence="11">
    <location>
        <position position="244"/>
    </location>
</feature>
<dbReference type="NCBIfam" id="NF009475">
    <property type="entry name" value="PRK12838.1"/>
    <property type="match status" value="1"/>
</dbReference>
<comment type="subunit">
    <text evidence="11">Composed of two chains; the small (or glutamine) chain promotes the hydrolysis of glutamine to ammonia, which is used by the large (or ammonia) chain to synthesize carbamoyl phosphate. Tetramer of heterodimers (alpha,beta)4.</text>
</comment>
<dbReference type="GO" id="GO:0006207">
    <property type="term" value="P:'de novo' pyrimidine nucleobase biosynthetic process"/>
    <property type="evidence" value="ECO:0007669"/>
    <property type="project" value="InterPro"/>
</dbReference>
<dbReference type="PROSITE" id="PS51273">
    <property type="entry name" value="GATASE_TYPE_1"/>
    <property type="match status" value="1"/>
</dbReference>
<dbReference type="STRING" id="375175.AYR53_09280"/>
<dbReference type="Proteomes" id="UP000078582">
    <property type="component" value="Chromosome"/>
</dbReference>
<feature type="binding site" evidence="11">
    <location>
        <position position="289"/>
    </location>
    <ligand>
        <name>L-glutamine</name>
        <dbReference type="ChEBI" id="CHEBI:58359"/>
    </ligand>
</feature>
<dbReference type="InterPro" id="IPR036480">
    <property type="entry name" value="CarbP_synth_ssu_N_sf"/>
</dbReference>
<dbReference type="HAMAP" id="MF_01209">
    <property type="entry name" value="CPSase_S_chain"/>
    <property type="match status" value="1"/>
</dbReference>
<feature type="binding site" evidence="11">
    <location>
        <position position="245"/>
    </location>
    <ligand>
        <name>L-glutamine</name>
        <dbReference type="ChEBI" id="CHEBI:58359"/>
    </ligand>
</feature>
<protein>
    <recommendedName>
        <fullName evidence="11">Carbamoyl phosphate synthase small chain</fullName>
        <ecNumber evidence="11">6.3.5.5</ecNumber>
    </recommendedName>
    <alternativeName>
        <fullName evidence="11">Carbamoyl phosphate synthetase glutamine chain</fullName>
    </alternativeName>
</protein>
<comment type="catalytic activity">
    <reaction evidence="10 11">
        <text>L-glutamine + H2O = L-glutamate + NH4(+)</text>
        <dbReference type="Rhea" id="RHEA:15889"/>
        <dbReference type="ChEBI" id="CHEBI:15377"/>
        <dbReference type="ChEBI" id="CHEBI:28938"/>
        <dbReference type="ChEBI" id="CHEBI:29985"/>
        <dbReference type="ChEBI" id="CHEBI:58359"/>
    </reaction>
</comment>
<dbReference type="Gene3D" id="3.50.30.20">
    <property type="entry name" value="Carbamoyl-phosphate synthase small subunit, N-terminal domain"/>
    <property type="match status" value="1"/>
</dbReference>
<feature type="binding site" evidence="11">
    <location>
        <position position="219"/>
    </location>
    <ligand>
        <name>L-glutamine</name>
        <dbReference type="ChEBI" id="CHEBI:58359"/>
    </ligand>
</feature>